<keyword evidence="4" id="KW-0472">Membrane</keyword>
<dbReference type="Pfam" id="PF14322">
    <property type="entry name" value="SusD-like_3"/>
    <property type="match status" value="1"/>
</dbReference>
<reference evidence="8" key="1">
    <citation type="journal article" date="2014" name="Int. J. Syst. Evol. Microbiol.">
        <title>Complete genome sequence of Corynebacterium casei LMG S-19264T (=DSM 44701T), isolated from a smear-ripened cheese.</title>
        <authorList>
            <consortium name="US DOE Joint Genome Institute (JGI-PGF)"/>
            <person name="Walter F."/>
            <person name="Albersmeier A."/>
            <person name="Kalinowski J."/>
            <person name="Ruckert C."/>
        </authorList>
    </citation>
    <scope>NUCLEOTIDE SEQUENCE</scope>
    <source>
        <strain evidence="8">CGMCC 1.15966</strain>
    </source>
</reference>
<sequence>MDLKPDSSIKNPETLDDLSALLNNQSRTSMGNYSGLVESGSDDFILDPSVYQTRATYFQDLYRWDVDPISANDGVSHSWTSLYETVLYANIVLEYLDKISGGDQVFRDRIRGDALFLRSYRFFQLLQTFSPPYLLGDEDNPLGIPLRLSSNIKDITKRSTVKASYQQVIDDLTLAGTLLPDHVNAITRPNRASAFGLLARVYHSIGDYDNALLYSEKCLDFKNTLLDFNIIDVNSPFPFSTTNPEIIYHSASGAASQLLASSRIDVSQDLYSKYAENDLRKMAFFRIKGPGRIAFKGSYSGEITSYYSGISVNEMVLIAAECQIRLKNIQNGLSKLNYLLLNRYNKGDFQPITSTDGHEALSIVLSERRKELAFRGTRWSDLRRLNRDPRFVKTVIRSFPNEDGNIQSVELKPNDNRYTYKIPQKVIDQTGMNQNP</sequence>
<keyword evidence="5" id="KW-0998">Cell outer membrane</keyword>
<dbReference type="EMBL" id="BMKM01000003">
    <property type="protein sequence ID" value="GGE18313.1"/>
    <property type="molecule type" value="Genomic_DNA"/>
</dbReference>
<proteinExistence type="inferred from homology"/>
<evidence type="ECO:0000256" key="5">
    <source>
        <dbReference type="ARBA" id="ARBA00023237"/>
    </source>
</evidence>
<evidence type="ECO:0000259" key="7">
    <source>
        <dbReference type="Pfam" id="PF14322"/>
    </source>
</evidence>
<dbReference type="GO" id="GO:0009279">
    <property type="term" value="C:cell outer membrane"/>
    <property type="evidence" value="ECO:0007669"/>
    <property type="project" value="UniProtKB-SubCell"/>
</dbReference>
<dbReference type="Gene3D" id="1.25.40.390">
    <property type="match status" value="1"/>
</dbReference>
<comment type="caution">
    <text evidence="8">The sequence shown here is derived from an EMBL/GenBank/DDBJ whole genome shotgun (WGS) entry which is preliminary data.</text>
</comment>
<gene>
    <name evidence="8" type="ORF">GCM10011516_14950</name>
</gene>
<comment type="subcellular location">
    <subcellularLocation>
        <location evidence="1">Cell outer membrane</location>
    </subcellularLocation>
</comment>
<organism evidence="8 9">
    <name type="scientific">Sphingobacterium cellulitidis</name>
    <dbReference type="NCBI Taxonomy" id="1768011"/>
    <lineage>
        <taxon>Bacteria</taxon>
        <taxon>Pseudomonadati</taxon>
        <taxon>Bacteroidota</taxon>
        <taxon>Sphingobacteriia</taxon>
        <taxon>Sphingobacteriales</taxon>
        <taxon>Sphingobacteriaceae</taxon>
        <taxon>Sphingobacterium</taxon>
    </lineage>
</organism>
<evidence type="ECO:0000256" key="4">
    <source>
        <dbReference type="ARBA" id="ARBA00023136"/>
    </source>
</evidence>
<feature type="domain" description="SusD-like N-terminal" evidence="7">
    <location>
        <begin position="2"/>
        <end position="202"/>
    </location>
</feature>
<evidence type="ECO:0000259" key="6">
    <source>
        <dbReference type="Pfam" id="PF07980"/>
    </source>
</evidence>
<dbReference type="AlphaFoldDB" id="A0A8H9G0A7"/>
<evidence type="ECO:0000256" key="2">
    <source>
        <dbReference type="ARBA" id="ARBA00006275"/>
    </source>
</evidence>
<keyword evidence="3" id="KW-0732">Signal</keyword>
<dbReference type="Pfam" id="PF07980">
    <property type="entry name" value="SusD_RagB"/>
    <property type="match status" value="1"/>
</dbReference>
<evidence type="ECO:0000256" key="1">
    <source>
        <dbReference type="ARBA" id="ARBA00004442"/>
    </source>
</evidence>
<dbReference type="InterPro" id="IPR011990">
    <property type="entry name" value="TPR-like_helical_dom_sf"/>
</dbReference>
<keyword evidence="9" id="KW-1185">Reference proteome</keyword>
<dbReference type="Proteomes" id="UP000614460">
    <property type="component" value="Unassembled WGS sequence"/>
</dbReference>
<dbReference type="SUPFAM" id="SSF48452">
    <property type="entry name" value="TPR-like"/>
    <property type="match status" value="1"/>
</dbReference>
<reference evidence="8" key="2">
    <citation type="submission" date="2020-09" db="EMBL/GenBank/DDBJ databases">
        <authorList>
            <person name="Sun Q."/>
            <person name="Zhou Y."/>
        </authorList>
    </citation>
    <scope>NUCLEOTIDE SEQUENCE</scope>
    <source>
        <strain evidence="8">CGMCC 1.15966</strain>
    </source>
</reference>
<name>A0A8H9G0A7_9SPHI</name>
<dbReference type="InterPro" id="IPR033985">
    <property type="entry name" value="SusD-like_N"/>
</dbReference>
<protein>
    <submittedName>
        <fullName evidence="8">Glycan metabolism protein RagB</fullName>
    </submittedName>
</protein>
<evidence type="ECO:0000313" key="9">
    <source>
        <dbReference type="Proteomes" id="UP000614460"/>
    </source>
</evidence>
<feature type="domain" description="RagB/SusD" evidence="6">
    <location>
        <begin position="314"/>
        <end position="436"/>
    </location>
</feature>
<dbReference type="InterPro" id="IPR012944">
    <property type="entry name" value="SusD_RagB_dom"/>
</dbReference>
<comment type="similarity">
    <text evidence="2">Belongs to the SusD family.</text>
</comment>
<evidence type="ECO:0000313" key="8">
    <source>
        <dbReference type="EMBL" id="GGE18313.1"/>
    </source>
</evidence>
<accession>A0A8H9G0A7</accession>
<evidence type="ECO:0000256" key="3">
    <source>
        <dbReference type="ARBA" id="ARBA00022729"/>
    </source>
</evidence>